<dbReference type="EMBL" id="UINC01188659">
    <property type="protein sequence ID" value="SVE01988.1"/>
    <property type="molecule type" value="Genomic_DNA"/>
</dbReference>
<feature type="transmembrane region" description="Helical" evidence="1">
    <location>
        <begin position="96"/>
        <end position="112"/>
    </location>
</feature>
<organism evidence="2">
    <name type="scientific">marine metagenome</name>
    <dbReference type="NCBI Taxonomy" id="408172"/>
    <lineage>
        <taxon>unclassified sequences</taxon>
        <taxon>metagenomes</taxon>
        <taxon>ecological metagenomes</taxon>
    </lineage>
</organism>
<dbReference type="AlphaFoldDB" id="A0A383A4R7"/>
<keyword evidence="1" id="KW-0472">Membrane</keyword>
<feature type="transmembrane region" description="Helical" evidence="1">
    <location>
        <begin position="155"/>
        <end position="181"/>
    </location>
</feature>
<reference evidence="2" key="1">
    <citation type="submission" date="2018-05" db="EMBL/GenBank/DDBJ databases">
        <authorList>
            <person name="Lanie J.A."/>
            <person name="Ng W.-L."/>
            <person name="Kazmierczak K.M."/>
            <person name="Andrzejewski T.M."/>
            <person name="Davidsen T.M."/>
            <person name="Wayne K.J."/>
            <person name="Tettelin H."/>
            <person name="Glass J.I."/>
            <person name="Rusch D."/>
            <person name="Podicherti R."/>
            <person name="Tsui H.-C.T."/>
            <person name="Winkler M.E."/>
        </authorList>
    </citation>
    <scope>NUCLEOTIDE SEQUENCE</scope>
</reference>
<proteinExistence type="predicted"/>
<feature type="transmembrane region" description="Helical" evidence="1">
    <location>
        <begin position="117"/>
        <end position="135"/>
    </location>
</feature>
<gene>
    <name evidence="2" type="ORF">METZ01_LOCUS454842</name>
</gene>
<feature type="transmembrane region" description="Helical" evidence="1">
    <location>
        <begin position="193"/>
        <end position="214"/>
    </location>
</feature>
<keyword evidence="1" id="KW-0812">Transmembrane</keyword>
<sequence>VQRIVLFAIAAALGLGLGAEGAFPAYLHVKTHSKRAAIQDEMGRSEAQQMMHAQSWSLHPEEMASLVIPEFSGYHDPLNGQNHYWGRNPMKLNSEYFGILALLMGIVALPWARRRLLILFLALLFVVVAAYTLGGHTPVHWLAYHLIPGGKVLRAIGQSAFLFAFPAVVLATITLQCVLEGSRDERQELSRRVLLVGGVLTGIALITALAPVAVLEVWAMVMWSEIPETNRQLMITNAGWVGRGAFLVA</sequence>
<protein>
    <submittedName>
        <fullName evidence="2">Uncharacterized protein</fullName>
    </submittedName>
</protein>
<evidence type="ECO:0000313" key="2">
    <source>
        <dbReference type="EMBL" id="SVE01988.1"/>
    </source>
</evidence>
<feature type="non-terminal residue" evidence="2">
    <location>
        <position position="249"/>
    </location>
</feature>
<accession>A0A383A4R7</accession>
<keyword evidence="1" id="KW-1133">Transmembrane helix</keyword>
<feature type="non-terminal residue" evidence="2">
    <location>
        <position position="1"/>
    </location>
</feature>
<name>A0A383A4R7_9ZZZZ</name>
<evidence type="ECO:0000256" key="1">
    <source>
        <dbReference type="SAM" id="Phobius"/>
    </source>
</evidence>